<sequence>MFALVRFVEYEHDSKFHVVHTSNIDDFELTDADDFDKRKIYNVFWIDPNEDGEDTGNYDAQILMMAENRDDLEAKAAAKRVHVTNLKLIQPAVDASSEAKEKMEKLALNYLLLLQMSCVCHSPVLT</sequence>
<reference evidence="1" key="2">
    <citation type="submission" date="2021-09" db="EMBL/GenBank/DDBJ databases">
        <authorList>
            <person name="Jia N."/>
            <person name="Wang J."/>
            <person name="Shi W."/>
            <person name="Du L."/>
            <person name="Sun Y."/>
            <person name="Zhan W."/>
            <person name="Jiang J."/>
            <person name="Wang Q."/>
            <person name="Zhang B."/>
            <person name="Ji P."/>
            <person name="Sakyi L.B."/>
            <person name="Cui X."/>
            <person name="Yuan T."/>
            <person name="Jiang B."/>
            <person name="Yang W."/>
            <person name="Lam T.T.-Y."/>
            <person name="Chang Q."/>
            <person name="Ding S."/>
            <person name="Wang X."/>
            <person name="Zhu J."/>
            <person name="Ruan X."/>
            <person name="Zhao L."/>
            <person name="Wei J."/>
            <person name="Que T."/>
            <person name="Du C."/>
            <person name="Cheng J."/>
            <person name="Dai P."/>
            <person name="Han X."/>
            <person name="Huang E."/>
            <person name="Gao Y."/>
            <person name="Liu J."/>
            <person name="Shao H."/>
            <person name="Ye R."/>
            <person name="Li L."/>
            <person name="Wei W."/>
            <person name="Wang X."/>
            <person name="Wang C."/>
            <person name="Huo Q."/>
            <person name="Li W."/>
            <person name="Guo W."/>
            <person name="Chen H."/>
            <person name="Chen S."/>
            <person name="Zhou L."/>
            <person name="Zhou L."/>
            <person name="Ni X."/>
            <person name="Tian J."/>
            <person name="Zhou Y."/>
            <person name="Sheng Y."/>
            <person name="Liu T."/>
            <person name="Pan Y."/>
            <person name="Xia L."/>
            <person name="Li J."/>
            <person name="Zhao F."/>
            <person name="Cao W."/>
        </authorList>
    </citation>
    <scope>NUCLEOTIDE SEQUENCE</scope>
    <source>
        <strain evidence="1">Rsan-2018</strain>
        <tissue evidence="1">Larvae</tissue>
    </source>
</reference>
<comment type="caution">
    <text evidence="1">The sequence shown here is derived from an EMBL/GenBank/DDBJ whole genome shotgun (WGS) entry which is preliminary data.</text>
</comment>
<dbReference type="AlphaFoldDB" id="A0A9D4PQR8"/>
<reference evidence="1" key="1">
    <citation type="journal article" date="2020" name="Cell">
        <title>Large-Scale Comparative Analyses of Tick Genomes Elucidate Their Genetic Diversity and Vector Capacities.</title>
        <authorList>
            <consortium name="Tick Genome and Microbiome Consortium (TIGMIC)"/>
            <person name="Jia N."/>
            <person name="Wang J."/>
            <person name="Shi W."/>
            <person name="Du L."/>
            <person name="Sun Y."/>
            <person name="Zhan W."/>
            <person name="Jiang J.F."/>
            <person name="Wang Q."/>
            <person name="Zhang B."/>
            <person name="Ji P."/>
            <person name="Bell-Sakyi L."/>
            <person name="Cui X.M."/>
            <person name="Yuan T.T."/>
            <person name="Jiang B.G."/>
            <person name="Yang W.F."/>
            <person name="Lam T.T."/>
            <person name="Chang Q.C."/>
            <person name="Ding S.J."/>
            <person name="Wang X.J."/>
            <person name="Zhu J.G."/>
            <person name="Ruan X.D."/>
            <person name="Zhao L."/>
            <person name="Wei J.T."/>
            <person name="Ye R.Z."/>
            <person name="Que T.C."/>
            <person name="Du C.H."/>
            <person name="Zhou Y.H."/>
            <person name="Cheng J.X."/>
            <person name="Dai P.F."/>
            <person name="Guo W.B."/>
            <person name="Han X.H."/>
            <person name="Huang E.J."/>
            <person name="Li L.F."/>
            <person name="Wei W."/>
            <person name="Gao Y.C."/>
            <person name="Liu J.Z."/>
            <person name="Shao H.Z."/>
            <person name="Wang X."/>
            <person name="Wang C.C."/>
            <person name="Yang T.C."/>
            <person name="Huo Q.B."/>
            <person name="Li W."/>
            <person name="Chen H.Y."/>
            <person name="Chen S.E."/>
            <person name="Zhou L.G."/>
            <person name="Ni X.B."/>
            <person name="Tian J.H."/>
            <person name="Sheng Y."/>
            <person name="Liu T."/>
            <person name="Pan Y.S."/>
            <person name="Xia L.Y."/>
            <person name="Li J."/>
            <person name="Zhao F."/>
            <person name="Cao W.C."/>
        </authorList>
    </citation>
    <scope>NUCLEOTIDE SEQUENCE</scope>
    <source>
        <strain evidence="1">Rsan-2018</strain>
    </source>
</reference>
<dbReference type="PANTHER" id="PTHR14628">
    <property type="entry name" value="BEN DOMAIN-CONTAINING PROTEIN 5"/>
    <property type="match status" value="1"/>
</dbReference>
<dbReference type="EMBL" id="JABSTV010001252">
    <property type="protein sequence ID" value="KAH7948087.1"/>
    <property type="molecule type" value="Genomic_DNA"/>
</dbReference>
<dbReference type="InterPro" id="IPR040391">
    <property type="entry name" value="BEND5"/>
</dbReference>
<protein>
    <submittedName>
        <fullName evidence="1">Uncharacterized protein</fullName>
    </submittedName>
</protein>
<gene>
    <name evidence="1" type="ORF">HPB52_018430</name>
</gene>
<dbReference type="Proteomes" id="UP000821837">
    <property type="component" value="Chromosome 6"/>
</dbReference>
<accession>A0A9D4PQR8</accession>
<dbReference type="PANTHER" id="PTHR14628:SF1">
    <property type="entry name" value="BEN DOMAIN-CONTAINING PROTEIN 5"/>
    <property type="match status" value="1"/>
</dbReference>
<name>A0A9D4PQR8_RHISA</name>
<evidence type="ECO:0000313" key="2">
    <source>
        <dbReference type="Proteomes" id="UP000821837"/>
    </source>
</evidence>
<dbReference type="GO" id="GO:0003677">
    <property type="term" value="F:DNA binding"/>
    <property type="evidence" value="ECO:0007669"/>
    <property type="project" value="InterPro"/>
</dbReference>
<evidence type="ECO:0000313" key="1">
    <source>
        <dbReference type="EMBL" id="KAH7948087.1"/>
    </source>
</evidence>
<keyword evidence="2" id="KW-1185">Reference proteome</keyword>
<organism evidence="1 2">
    <name type="scientific">Rhipicephalus sanguineus</name>
    <name type="common">Brown dog tick</name>
    <name type="synonym">Ixodes sanguineus</name>
    <dbReference type="NCBI Taxonomy" id="34632"/>
    <lineage>
        <taxon>Eukaryota</taxon>
        <taxon>Metazoa</taxon>
        <taxon>Ecdysozoa</taxon>
        <taxon>Arthropoda</taxon>
        <taxon>Chelicerata</taxon>
        <taxon>Arachnida</taxon>
        <taxon>Acari</taxon>
        <taxon>Parasitiformes</taxon>
        <taxon>Ixodida</taxon>
        <taxon>Ixodoidea</taxon>
        <taxon>Ixodidae</taxon>
        <taxon>Rhipicephalinae</taxon>
        <taxon>Rhipicephalus</taxon>
        <taxon>Rhipicephalus</taxon>
    </lineage>
</organism>
<dbReference type="GO" id="GO:0045892">
    <property type="term" value="P:negative regulation of DNA-templated transcription"/>
    <property type="evidence" value="ECO:0007669"/>
    <property type="project" value="InterPro"/>
</dbReference>
<proteinExistence type="predicted"/>